<dbReference type="Proteomes" id="UP000254000">
    <property type="component" value="Unassembled WGS sequence"/>
</dbReference>
<feature type="region of interest" description="Disordered" evidence="1">
    <location>
        <begin position="155"/>
        <end position="197"/>
    </location>
</feature>
<accession>A0A369M2W4</accession>
<dbReference type="GeneID" id="78359585"/>
<dbReference type="EMBL" id="PPTS01000004">
    <property type="protein sequence ID" value="RDB65229.1"/>
    <property type="molecule type" value="Genomic_DNA"/>
</dbReference>
<organism evidence="2 3">
    <name type="scientific">Gordonibacter pamelaeae</name>
    <dbReference type="NCBI Taxonomy" id="471189"/>
    <lineage>
        <taxon>Bacteria</taxon>
        <taxon>Bacillati</taxon>
        <taxon>Actinomycetota</taxon>
        <taxon>Coriobacteriia</taxon>
        <taxon>Eggerthellales</taxon>
        <taxon>Eggerthellaceae</taxon>
        <taxon>Gordonibacter</taxon>
    </lineage>
</organism>
<proteinExistence type="predicted"/>
<feature type="compositionally biased region" description="Basic and acidic residues" evidence="1">
    <location>
        <begin position="8"/>
        <end position="20"/>
    </location>
</feature>
<protein>
    <submittedName>
        <fullName evidence="2">Peptide ABC transporter substrate-binding protein</fullName>
    </submittedName>
</protein>
<evidence type="ECO:0000313" key="3">
    <source>
        <dbReference type="Proteomes" id="UP000254000"/>
    </source>
</evidence>
<dbReference type="RefSeq" id="WP_114568875.1">
    <property type="nucleotide sequence ID" value="NZ_CABMMS010000004.1"/>
</dbReference>
<keyword evidence="3" id="KW-1185">Reference proteome</keyword>
<sequence length="197" mass="22648">MGATIQDFEPRSKPLDEETREQLVSKCQENGWLKVDGYDWQDDPFLEEYPYEFMRIDDIDALREHFGRGNWAIRQGVVFDDLAFINQVNGGDEWWTLKRDGEGWMAFESTSFAYVIEAKGRAAFETLVRSMQLATPAQCKALDYYDKDASAKWAAERNPRTPELERPLAQRASDAREAASARNGRSQVPRREAQAID</sequence>
<dbReference type="OrthoDB" id="2088281at2"/>
<feature type="region of interest" description="Disordered" evidence="1">
    <location>
        <begin position="1"/>
        <end position="20"/>
    </location>
</feature>
<reference evidence="2 3" key="1">
    <citation type="journal article" date="2018" name="Elife">
        <title>Discovery and characterization of a prevalent human gut bacterial enzyme sufficient for the inactivation of a family of plant toxins.</title>
        <authorList>
            <person name="Koppel N."/>
            <person name="Bisanz J.E."/>
            <person name="Pandelia M.E."/>
            <person name="Turnbaugh P.J."/>
            <person name="Balskus E.P."/>
        </authorList>
    </citation>
    <scope>NUCLEOTIDE SEQUENCE [LARGE SCALE GENOMIC DNA]</scope>
    <source>
        <strain evidence="2 3">3C</strain>
    </source>
</reference>
<name>A0A369M2W4_9ACTN</name>
<evidence type="ECO:0000313" key="2">
    <source>
        <dbReference type="EMBL" id="RDB65229.1"/>
    </source>
</evidence>
<evidence type="ECO:0000256" key="1">
    <source>
        <dbReference type="SAM" id="MobiDB-lite"/>
    </source>
</evidence>
<gene>
    <name evidence="2" type="ORF">C1877_07745</name>
</gene>
<comment type="caution">
    <text evidence="2">The sequence shown here is derived from an EMBL/GenBank/DDBJ whole genome shotgun (WGS) entry which is preliminary data.</text>
</comment>
<feature type="compositionally biased region" description="Basic and acidic residues" evidence="1">
    <location>
        <begin position="155"/>
        <end position="179"/>
    </location>
</feature>
<dbReference type="AlphaFoldDB" id="A0A369M2W4"/>